<evidence type="ECO:0000313" key="1">
    <source>
        <dbReference type="EMBL" id="OIR04279.1"/>
    </source>
</evidence>
<gene>
    <name evidence="1" type="ORF">GALL_137610</name>
</gene>
<proteinExistence type="predicted"/>
<comment type="caution">
    <text evidence="1">The sequence shown here is derived from an EMBL/GenBank/DDBJ whole genome shotgun (WGS) entry which is preliminary data.</text>
</comment>
<accession>A0A1J5S7J8</accession>
<dbReference type="EMBL" id="MLJW01000059">
    <property type="protein sequence ID" value="OIR04279.1"/>
    <property type="molecule type" value="Genomic_DNA"/>
</dbReference>
<dbReference type="AlphaFoldDB" id="A0A1J5S7J8"/>
<sequence length="122" mass="13272">MKKTLHTLAIMLFALTQLCAPLVHAHVDGMQSDSSFHVHEIPRDLPFVGVAQCHIEQYESQAITIPDQNQHNDALVVPDFCTSSTHPLVVGLTLISIGPFAAFSSAPLSYHIPHTQAPPEPS</sequence>
<organism evidence="1">
    <name type="scientific">mine drainage metagenome</name>
    <dbReference type="NCBI Taxonomy" id="410659"/>
    <lineage>
        <taxon>unclassified sequences</taxon>
        <taxon>metagenomes</taxon>
        <taxon>ecological metagenomes</taxon>
    </lineage>
</organism>
<name>A0A1J5S7J8_9ZZZZ</name>
<reference evidence="1" key="1">
    <citation type="submission" date="2016-10" db="EMBL/GenBank/DDBJ databases">
        <title>Sequence of Gallionella enrichment culture.</title>
        <authorList>
            <person name="Poehlein A."/>
            <person name="Muehling M."/>
            <person name="Daniel R."/>
        </authorList>
    </citation>
    <scope>NUCLEOTIDE SEQUENCE</scope>
</reference>
<protein>
    <submittedName>
        <fullName evidence="1">Uncharacterized protein</fullName>
    </submittedName>
</protein>